<dbReference type="InParanoid" id="A0A1X7VAS6"/>
<organism evidence="1">
    <name type="scientific">Amphimedon queenslandica</name>
    <name type="common">Sponge</name>
    <dbReference type="NCBI Taxonomy" id="400682"/>
    <lineage>
        <taxon>Eukaryota</taxon>
        <taxon>Metazoa</taxon>
        <taxon>Porifera</taxon>
        <taxon>Demospongiae</taxon>
        <taxon>Heteroscleromorpha</taxon>
        <taxon>Haplosclerida</taxon>
        <taxon>Niphatidae</taxon>
        <taxon>Amphimedon</taxon>
    </lineage>
</organism>
<reference evidence="1" key="1">
    <citation type="submission" date="2017-05" db="UniProtKB">
        <authorList>
            <consortium name="EnsemblMetazoa"/>
        </authorList>
    </citation>
    <scope>IDENTIFICATION</scope>
</reference>
<evidence type="ECO:0000313" key="1">
    <source>
        <dbReference type="EnsemblMetazoa" id="Aqu2.1.37405_001"/>
    </source>
</evidence>
<dbReference type="EnsemblMetazoa" id="Aqu2.1.37405_001">
    <property type="protein sequence ID" value="Aqu2.1.37405_001"/>
    <property type="gene ID" value="Aqu2.1.37405"/>
</dbReference>
<sequence length="90" mass="10291">MGKLFAMSIVHGQPSPRFFTRSIVEYLLEEIEDVFVDICGVAEPPIRETLQKLETVTSQEEFQELISRQDFEFIMDCGLLANWSYVTGIG</sequence>
<proteinExistence type="predicted"/>
<dbReference type="AlphaFoldDB" id="A0A1X7VAS6"/>
<protein>
    <recommendedName>
        <fullName evidence="2">HECT domain-containing protein</fullName>
    </recommendedName>
</protein>
<evidence type="ECO:0008006" key="2">
    <source>
        <dbReference type="Google" id="ProtNLM"/>
    </source>
</evidence>
<accession>A0A1X7VAS6</accession>
<name>A0A1X7VAS6_AMPQE</name>